<comment type="caution">
    <text evidence="1">The sequence shown here is derived from an EMBL/GenBank/DDBJ whole genome shotgun (WGS) entry which is preliminary data.</text>
</comment>
<evidence type="ECO:0000313" key="2">
    <source>
        <dbReference type="Proteomes" id="UP001056120"/>
    </source>
</evidence>
<evidence type="ECO:0000313" key="1">
    <source>
        <dbReference type="EMBL" id="KAI3811304.1"/>
    </source>
</evidence>
<sequence length="135" mass="15145">MIPVEVPNWRGNSGLMDGKVNGNFVAMPVVDAGLEKKGRGSPPLWYISANELDFLSAYMRGRLTLDKINATISVMVAYAEANAHLMTASRKKEVTNVDTKSPSRSCVRHKPDQKQETKCQLTLRKTMQKPKRLKR</sequence>
<accession>A0ACB9ITG6</accession>
<protein>
    <submittedName>
        <fullName evidence="1">Uncharacterized protein</fullName>
    </submittedName>
</protein>
<gene>
    <name evidence="1" type="ORF">L1987_21025</name>
</gene>
<dbReference type="EMBL" id="CM042024">
    <property type="protein sequence ID" value="KAI3811304.1"/>
    <property type="molecule type" value="Genomic_DNA"/>
</dbReference>
<proteinExistence type="predicted"/>
<reference evidence="1 2" key="2">
    <citation type="journal article" date="2022" name="Mol. Ecol. Resour.">
        <title>The genomes of chicory, endive, great burdock and yacon provide insights into Asteraceae paleo-polyploidization history and plant inulin production.</title>
        <authorList>
            <person name="Fan W."/>
            <person name="Wang S."/>
            <person name="Wang H."/>
            <person name="Wang A."/>
            <person name="Jiang F."/>
            <person name="Liu H."/>
            <person name="Zhao H."/>
            <person name="Xu D."/>
            <person name="Zhang Y."/>
        </authorList>
    </citation>
    <scope>NUCLEOTIDE SEQUENCE [LARGE SCALE GENOMIC DNA]</scope>
    <source>
        <strain evidence="2">cv. Yunnan</strain>
        <tissue evidence="1">Leaves</tissue>
    </source>
</reference>
<name>A0ACB9ITG6_9ASTR</name>
<organism evidence="1 2">
    <name type="scientific">Smallanthus sonchifolius</name>
    <dbReference type="NCBI Taxonomy" id="185202"/>
    <lineage>
        <taxon>Eukaryota</taxon>
        <taxon>Viridiplantae</taxon>
        <taxon>Streptophyta</taxon>
        <taxon>Embryophyta</taxon>
        <taxon>Tracheophyta</taxon>
        <taxon>Spermatophyta</taxon>
        <taxon>Magnoliopsida</taxon>
        <taxon>eudicotyledons</taxon>
        <taxon>Gunneridae</taxon>
        <taxon>Pentapetalae</taxon>
        <taxon>asterids</taxon>
        <taxon>campanulids</taxon>
        <taxon>Asterales</taxon>
        <taxon>Asteraceae</taxon>
        <taxon>Asteroideae</taxon>
        <taxon>Heliantheae alliance</taxon>
        <taxon>Millerieae</taxon>
        <taxon>Smallanthus</taxon>
    </lineage>
</organism>
<keyword evidence="2" id="KW-1185">Reference proteome</keyword>
<dbReference type="Proteomes" id="UP001056120">
    <property type="component" value="Linkage Group LG07"/>
</dbReference>
<reference evidence="2" key="1">
    <citation type="journal article" date="2022" name="Mol. Ecol. Resour.">
        <title>The genomes of chicory, endive, great burdock and yacon provide insights into Asteraceae palaeo-polyploidization history and plant inulin production.</title>
        <authorList>
            <person name="Fan W."/>
            <person name="Wang S."/>
            <person name="Wang H."/>
            <person name="Wang A."/>
            <person name="Jiang F."/>
            <person name="Liu H."/>
            <person name="Zhao H."/>
            <person name="Xu D."/>
            <person name="Zhang Y."/>
        </authorList>
    </citation>
    <scope>NUCLEOTIDE SEQUENCE [LARGE SCALE GENOMIC DNA]</scope>
    <source>
        <strain evidence="2">cv. Yunnan</strain>
    </source>
</reference>